<dbReference type="InterPro" id="IPR036259">
    <property type="entry name" value="MFS_trans_sf"/>
</dbReference>
<dbReference type="InterPro" id="IPR011701">
    <property type="entry name" value="MFS"/>
</dbReference>
<evidence type="ECO:0000256" key="6">
    <source>
        <dbReference type="ARBA" id="ARBA00023136"/>
    </source>
</evidence>
<evidence type="ECO:0000256" key="4">
    <source>
        <dbReference type="ARBA" id="ARBA00022692"/>
    </source>
</evidence>
<dbReference type="InterPro" id="IPR020846">
    <property type="entry name" value="MFS_dom"/>
</dbReference>
<feature type="transmembrane region" description="Helical" evidence="7">
    <location>
        <begin position="405"/>
        <end position="422"/>
    </location>
</feature>
<dbReference type="GO" id="GO:0005886">
    <property type="term" value="C:plasma membrane"/>
    <property type="evidence" value="ECO:0007669"/>
    <property type="project" value="UniProtKB-SubCell"/>
</dbReference>
<dbReference type="Gene3D" id="1.20.1250.20">
    <property type="entry name" value="MFS general substrate transporter like domains"/>
    <property type="match status" value="1"/>
</dbReference>
<dbReference type="GO" id="GO:0022857">
    <property type="term" value="F:transmembrane transporter activity"/>
    <property type="evidence" value="ECO:0007669"/>
    <property type="project" value="InterPro"/>
</dbReference>
<keyword evidence="10" id="KW-1185">Reference proteome</keyword>
<dbReference type="PROSITE" id="PS50850">
    <property type="entry name" value="MFS"/>
    <property type="match status" value="1"/>
</dbReference>
<comment type="subcellular location">
    <subcellularLocation>
        <location evidence="1">Cell membrane</location>
        <topology evidence="1">Multi-pass membrane protein</topology>
    </subcellularLocation>
</comment>
<feature type="transmembrane region" description="Helical" evidence="7">
    <location>
        <begin position="20"/>
        <end position="39"/>
    </location>
</feature>
<evidence type="ECO:0000313" key="9">
    <source>
        <dbReference type="EMBL" id="GIH22226.1"/>
    </source>
</evidence>
<evidence type="ECO:0000256" key="3">
    <source>
        <dbReference type="ARBA" id="ARBA00022475"/>
    </source>
</evidence>
<dbReference type="SUPFAM" id="SSF103473">
    <property type="entry name" value="MFS general substrate transporter"/>
    <property type="match status" value="1"/>
</dbReference>
<sequence length="461" mass="47193">MSADVMGESSRTTTVRPGPLVLAGLVCGPFVSMVDSNAVNVAVSEIATELRAPLSTTGWIISAYLLGIGVSLPATAWLARRVGNRRLYMFALVAFAVSSAACGLAPGVEALIGLRAVQGVASAPLIPLALTLLFGGERERGARPPMVAGLLFFLAPALGPTIGGLLVAAGGWRLIFLVNVPLVAIGLLGVRRLPPDPPRADGDRSPLDLVGLALLGLGATSAIYGASLVTGHTGWGWIPAFAGLVLLAGYGVHARRTRHPALALGLLSTAASRVAVLVSVVASVVLFAMLFLIPVFLLESAHLSPVATGLVLLPQGITMGLCAGLGEKLVGTRGLRTTVALGMLLLAAVTALLLLVTPDTPPWLLALLLGGRGVALGLTLQPIIMGMMNGLAKADMADGTTVFNVAQRIGGSLGIAGIAAFYEARSGNAFHDTIWLLVALSLAGLALTPFLGRAMIPDQPR</sequence>
<comment type="caution">
    <text evidence="9">The sequence shown here is derived from an EMBL/GenBank/DDBJ whole genome shotgun (WGS) entry which is preliminary data.</text>
</comment>
<dbReference type="Pfam" id="PF07690">
    <property type="entry name" value="MFS_1"/>
    <property type="match status" value="1"/>
</dbReference>
<name>A0A919Q4Y4_9ACTN</name>
<keyword evidence="3" id="KW-1003">Cell membrane</keyword>
<dbReference type="RefSeq" id="WP_204039080.1">
    <property type="nucleotide sequence ID" value="NZ_BOOA01000003.1"/>
</dbReference>
<feature type="transmembrane region" description="Helical" evidence="7">
    <location>
        <begin position="235"/>
        <end position="253"/>
    </location>
</feature>
<organism evidence="9 10">
    <name type="scientific">Acrocarpospora phusangensis</name>
    <dbReference type="NCBI Taxonomy" id="1070424"/>
    <lineage>
        <taxon>Bacteria</taxon>
        <taxon>Bacillati</taxon>
        <taxon>Actinomycetota</taxon>
        <taxon>Actinomycetes</taxon>
        <taxon>Streptosporangiales</taxon>
        <taxon>Streptosporangiaceae</taxon>
        <taxon>Acrocarpospora</taxon>
    </lineage>
</organism>
<evidence type="ECO:0000256" key="7">
    <source>
        <dbReference type="SAM" id="Phobius"/>
    </source>
</evidence>
<feature type="transmembrane region" description="Helical" evidence="7">
    <location>
        <begin position="112"/>
        <end position="134"/>
    </location>
</feature>
<evidence type="ECO:0000256" key="5">
    <source>
        <dbReference type="ARBA" id="ARBA00022989"/>
    </source>
</evidence>
<keyword evidence="6 7" id="KW-0472">Membrane</keyword>
<accession>A0A919Q4Y4</accession>
<feature type="transmembrane region" description="Helical" evidence="7">
    <location>
        <begin position="274"/>
        <end position="297"/>
    </location>
</feature>
<keyword evidence="5 7" id="KW-1133">Transmembrane helix</keyword>
<evidence type="ECO:0000313" key="10">
    <source>
        <dbReference type="Proteomes" id="UP000640052"/>
    </source>
</evidence>
<evidence type="ECO:0000256" key="1">
    <source>
        <dbReference type="ARBA" id="ARBA00004651"/>
    </source>
</evidence>
<dbReference type="PANTHER" id="PTHR42718:SF46">
    <property type="entry name" value="BLR6921 PROTEIN"/>
    <property type="match status" value="1"/>
</dbReference>
<reference evidence="9" key="1">
    <citation type="submission" date="2021-01" db="EMBL/GenBank/DDBJ databases">
        <title>Whole genome shotgun sequence of Acrocarpospora phusangensis NBRC 108782.</title>
        <authorList>
            <person name="Komaki H."/>
            <person name="Tamura T."/>
        </authorList>
    </citation>
    <scope>NUCLEOTIDE SEQUENCE</scope>
    <source>
        <strain evidence="9">NBRC 108782</strain>
    </source>
</reference>
<feature type="transmembrane region" description="Helical" evidence="7">
    <location>
        <begin position="146"/>
        <end position="166"/>
    </location>
</feature>
<proteinExistence type="predicted"/>
<feature type="transmembrane region" description="Helical" evidence="7">
    <location>
        <begin position="210"/>
        <end position="229"/>
    </location>
</feature>
<dbReference type="Gene3D" id="1.20.1720.10">
    <property type="entry name" value="Multidrug resistance protein D"/>
    <property type="match status" value="1"/>
</dbReference>
<feature type="transmembrane region" description="Helical" evidence="7">
    <location>
        <begin position="87"/>
        <end position="106"/>
    </location>
</feature>
<keyword evidence="2" id="KW-0813">Transport</keyword>
<feature type="transmembrane region" description="Helical" evidence="7">
    <location>
        <begin position="172"/>
        <end position="190"/>
    </location>
</feature>
<feature type="transmembrane region" description="Helical" evidence="7">
    <location>
        <begin position="338"/>
        <end position="357"/>
    </location>
</feature>
<dbReference type="Proteomes" id="UP000640052">
    <property type="component" value="Unassembled WGS sequence"/>
</dbReference>
<gene>
    <name evidence="9" type="ORF">Aph01nite_05360</name>
</gene>
<dbReference type="AlphaFoldDB" id="A0A919Q4Y4"/>
<evidence type="ECO:0000259" key="8">
    <source>
        <dbReference type="PROSITE" id="PS50850"/>
    </source>
</evidence>
<feature type="transmembrane region" description="Helical" evidence="7">
    <location>
        <begin position="59"/>
        <end position="80"/>
    </location>
</feature>
<protein>
    <submittedName>
        <fullName evidence="9">MFS transporter</fullName>
    </submittedName>
</protein>
<evidence type="ECO:0000256" key="2">
    <source>
        <dbReference type="ARBA" id="ARBA00022448"/>
    </source>
</evidence>
<feature type="transmembrane region" description="Helical" evidence="7">
    <location>
        <begin position="363"/>
        <end position="384"/>
    </location>
</feature>
<dbReference type="PANTHER" id="PTHR42718">
    <property type="entry name" value="MAJOR FACILITATOR SUPERFAMILY MULTIDRUG TRANSPORTER MFSC"/>
    <property type="match status" value="1"/>
</dbReference>
<dbReference type="EMBL" id="BOOA01000003">
    <property type="protein sequence ID" value="GIH22226.1"/>
    <property type="molecule type" value="Genomic_DNA"/>
</dbReference>
<keyword evidence="4 7" id="KW-0812">Transmembrane</keyword>
<feature type="transmembrane region" description="Helical" evidence="7">
    <location>
        <begin position="434"/>
        <end position="456"/>
    </location>
</feature>
<feature type="domain" description="Major facilitator superfamily (MFS) profile" evidence="8">
    <location>
        <begin position="21"/>
        <end position="456"/>
    </location>
</feature>